<name>A0AAV3YK69_9GAST</name>
<dbReference type="Proteomes" id="UP000735302">
    <property type="component" value="Unassembled WGS sequence"/>
</dbReference>
<reference evidence="1 2" key="1">
    <citation type="journal article" date="2021" name="Elife">
        <title>Chloroplast acquisition without the gene transfer in kleptoplastic sea slugs, Plakobranchus ocellatus.</title>
        <authorList>
            <person name="Maeda T."/>
            <person name="Takahashi S."/>
            <person name="Yoshida T."/>
            <person name="Shimamura S."/>
            <person name="Takaki Y."/>
            <person name="Nagai Y."/>
            <person name="Toyoda A."/>
            <person name="Suzuki Y."/>
            <person name="Arimoto A."/>
            <person name="Ishii H."/>
            <person name="Satoh N."/>
            <person name="Nishiyama T."/>
            <person name="Hasebe M."/>
            <person name="Maruyama T."/>
            <person name="Minagawa J."/>
            <person name="Obokata J."/>
            <person name="Shigenobu S."/>
        </authorList>
    </citation>
    <scope>NUCLEOTIDE SEQUENCE [LARGE SCALE GENOMIC DNA]</scope>
</reference>
<protein>
    <submittedName>
        <fullName evidence="1">Histone-lysine N-methyltransferase SETMAR</fullName>
    </submittedName>
</protein>
<organism evidence="1 2">
    <name type="scientific">Plakobranchus ocellatus</name>
    <dbReference type="NCBI Taxonomy" id="259542"/>
    <lineage>
        <taxon>Eukaryota</taxon>
        <taxon>Metazoa</taxon>
        <taxon>Spiralia</taxon>
        <taxon>Lophotrochozoa</taxon>
        <taxon>Mollusca</taxon>
        <taxon>Gastropoda</taxon>
        <taxon>Heterobranchia</taxon>
        <taxon>Euthyneura</taxon>
        <taxon>Panpulmonata</taxon>
        <taxon>Sacoglossa</taxon>
        <taxon>Placobranchoidea</taxon>
        <taxon>Plakobranchidae</taxon>
        <taxon>Plakobranchus</taxon>
    </lineage>
</organism>
<accession>A0AAV3YK69</accession>
<dbReference type="AlphaFoldDB" id="A0AAV3YK69"/>
<gene>
    <name evidence="1" type="ORF">PoB_000930200</name>
</gene>
<evidence type="ECO:0000313" key="1">
    <source>
        <dbReference type="EMBL" id="GFN82796.1"/>
    </source>
</evidence>
<comment type="caution">
    <text evidence="1">The sequence shown here is derived from an EMBL/GenBank/DDBJ whole genome shotgun (WGS) entry which is preliminary data.</text>
</comment>
<proteinExistence type="predicted"/>
<dbReference type="EMBL" id="BLXT01001037">
    <property type="protein sequence ID" value="GFN82796.1"/>
    <property type="molecule type" value="Genomic_DNA"/>
</dbReference>
<sequence>MVLTSVISQHHDGVPVQLSFRIPAKVNSKMISGFQALRQARALVSRLDRRVPVYLGVCSPLGHQHSVMTEFPTTPSFIRSRSSQNKEAAYLAVKFACKRDEREPKIL</sequence>
<evidence type="ECO:0000313" key="2">
    <source>
        <dbReference type="Proteomes" id="UP000735302"/>
    </source>
</evidence>
<keyword evidence="2" id="KW-1185">Reference proteome</keyword>